<feature type="compositionally biased region" description="Basic residues" evidence="1">
    <location>
        <begin position="102"/>
        <end position="111"/>
    </location>
</feature>
<evidence type="ECO:0000313" key="3">
    <source>
        <dbReference type="Proteomes" id="UP000240883"/>
    </source>
</evidence>
<proteinExistence type="predicted"/>
<feature type="region of interest" description="Disordered" evidence="1">
    <location>
        <begin position="91"/>
        <end position="111"/>
    </location>
</feature>
<name>A0A2T2NX68_CORCC</name>
<evidence type="ECO:0000313" key="2">
    <source>
        <dbReference type="EMBL" id="PSN70021.1"/>
    </source>
</evidence>
<organism evidence="2 3">
    <name type="scientific">Corynespora cassiicola Philippines</name>
    <dbReference type="NCBI Taxonomy" id="1448308"/>
    <lineage>
        <taxon>Eukaryota</taxon>
        <taxon>Fungi</taxon>
        <taxon>Dikarya</taxon>
        <taxon>Ascomycota</taxon>
        <taxon>Pezizomycotina</taxon>
        <taxon>Dothideomycetes</taxon>
        <taxon>Pleosporomycetidae</taxon>
        <taxon>Pleosporales</taxon>
        <taxon>Corynesporascaceae</taxon>
        <taxon>Corynespora</taxon>
    </lineage>
</organism>
<dbReference type="Proteomes" id="UP000240883">
    <property type="component" value="Unassembled WGS sequence"/>
</dbReference>
<keyword evidence="3" id="KW-1185">Reference proteome</keyword>
<dbReference type="AlphaFoldDB" id="A0A2T2NX68"/>
<gene>
    <name evidence="2" type="ORF">BS50DRAFT_302820</name>
</gene>
<protein>
    <submittedName>
        <fullName evidence="2">Uncharacterized protein</fullName>
    </submittedName>
</protein>
<dbReference type="EMBL" id="KZ678132">
    <property type="protein sequence ID" value="PSN70021.1"/>
    <property type="molecule type" value="Genomic_DNA"/>
</dbReference>
<accession>A0A2T2NX68</accession>
<evidence type="ECO:0000256" key="1">
    <source>
        <dbReference type="SAM" id="MobiDB-lite"/>
    </source>
</evidence>
<sequence>MLSLISRFFDHICSPIAKACRNPGRWMRPAALCTECNIQAALNPLLGPGHVHLGGAAVKAALRRRKCQFSHVLLHIKAMINRVRPAERFSDSTTGGSYMPIRPRKSRRRGRSTLVCKVRELKQQSSVEGAAMMLVEAGMAPRLRRESSLYLQVSNSIS</sequence>
<reference evidence="2 3" key="1">
    <citation type="journal article" date="2018" name="Front. Microbiol.">
        <title>Genome-Wide Analysis of Corynespora cassiicola Leaf Fall Disease Putative Effectors.</title>
        <authorList>
            <person name="Lopez D."/>
            <person name="Ribeiro S."/>
            <person name="Label P."/>
            <person name="Fumanal B."/>
            <person name="Venisse J.S."/>
            <person name="Kohler A."/>
            <person name="de Oliveira R.R."/>
            <person name="Labutti K."/>
            <person name="Lipzen A."/>
            <person name="Lail K."/>
            <person name="Bauer D."/>
            <person name="Ohm R.A."/>
            <person name="Barry K.W."/>
            <person name="Spatafora J."/>
            <person name="Grigoriev I.V."/>
            <person name="Martin F.M."/>
            <person name="Pujade-Renaud V."/>
        </authorList>
    </citation>
    <scope>NUCLEOTIDE SEQUENCE [LARGE SCALE GENOMIC DNA]</scope>
    <source>
        <strain evidence="2 3">Philippines</strain>
    </source>
</reference>